<dbReference type="AlphaFoldDB" id="A0A0M5M4I3"/>
<keyword evidence="4" id="KW-1185">Reference proteome</keyword>
<dbReference type="InterPro" id="IPR051675">
    <property type="entry name" value="Endo/Exo/Phosphatase_dom_1"/>
</dbReference>
<dbReference type="KEGG" id="aaq:AOC05_07385"/>
<dbReference type="Pfam" id="PF12836">
    <property type="entry name" value="HHH_3"/>
    <property type="match status" value="1"/>
</dbReference>
<dbReference type="Pfam" id="PF10531">
    <property type="entry name" value="SLBB"/>
    <property type="match status" value="1"/>
</dbReference>
<evidence type="ECO:0000313" key="4">
    <source>
        <dbReference type="Proteomes" id="UP000062833"/>
    </source>
</evidence>
<feature type="region of interest" description="Disordered" evidence="1">
    <location>
        <begin position="34"/>
        <end position="79"/>
    </location>
</feature>
<organism evidence="3 4">
    <name type="scientific">Arthrobacter alpinus</name>
    <dbReference type="NCBI Taxonomy" id="656366"/>
    <lineage>
        <taxon>Bacteria</taxon>
        <taxon>Bacillati</taxon>
        <taxon>Actinomycetota</taxon>
        <taxon>Actinomycetes</taxon>
        <taxon>Micrococcales</taxon>
        <taxon>Micrococcaceae</taxon>
        <taxon>Arthrobacter</taxon>
    </lineage>
</organism>
<evidence type="ECO:0000313" key="3">
    <source>
        <dbReference type="EMBL" id="ALE94070.1"/>
    </source>
</evidence>
<dbReference type="SUPFAM" id="SSF47781">
    <property type="entry name" value="RuvA domain 2-like"/>
    <property type="match status" value="1"/>
</dbReference>
<gene>
    <name evidence="3" type="ORF">AOC05_07385</name>
</gene>
<proteinExistence type="predicted"/>
<reference evidence="4" key="1">
    <citation type="submission" date="2015-09" db="EMBL/GenBank/DDBJ databases">
        <title>Complete genome of Arthrobacter alpinus strain R3.8.</title>
        <authorList>
            <person name="See-Too W.S."/>
            <person name="Chan K.G."/>
        </authorList>
    </citation>
    <scope>NUCLEOTIDE SEQUENCE [LARGE SCALE GENOMIC DNA]</scope>
    <source>
        <strain evidence="4">R3.8</strain>
    </source>
</reference>
<evidence type="ECO:0000259" key="2">
    <source>
        <dbReference type="Pfam" id="PF10531"/>
    </source>
</evidence>
<dbReference type="GO" id="GO:0015628">
    <property type="term" value="P:protein secretion by the type II secretion system"/>
    <property type="evidence" value="ECO:0007669"/>
    <property type="project" value="TreeGrafter"/>
</dbReference>
<sequence>MSLRALVLVLAMAGAVVAVLWMQQTAISSASEQLASQDPAKLGVPPVGGFPSDGMDTTQGTVPAATGPPAPASAQSASAQSGPGAGVVVHVAGAVKQPGVFTLPAGSRVVAALEAAGGALPTAQLSALNLAALVQDSSRILVPTQEQVNAGYDEASGSVAVDPGATGPGGLVNLNTATAAQLDVLPGVGLVLADRIVSWRKDHGAFKSVDELDAVPGIGAKMLATLRPLVVVQ</sequence>
<accession>A0A0M5M4I3</accession>
<name>A0A0M5M4I3_9MICC</name>
<protein>
    <recommendedName>
        <fullName evidence="2">Soluble ligand binding domain-containing protein</fullName>
    </recommendedName>
</protein>
<dbReference type="EMBL" id="CP012677">
    <property type="protein sequence ID" value="ALE94070.1"/>
    <property type="molecule type" value="Genomic_DNA"/>
</dbReference>
<dbReference type="PANTHER" id="PTHR21180:SF32">
    <property type="entry name" value="ENDONUCLEASE_EXONUCLEASE_PHOSPHATASE FAMILY DOMAIN-CONTAINING PROTEIN 1"/>
    <property type="match status" value="1"/>
</dbReference>
<dbReference type="Gene3D" id="3.10.560.10">
    <property type="entry name" value="Outer membrane lipoprotein wza domain like"/>
    <property type="match status" value="1"/>
</dbReference>
<feature type="domain" description="Soluble ligand binding" evidence="2">
    <location>
        <begin position="88"/>
        <end position="140"/>
    </location>
</feature>
<dbReference type="InterPro" id="IPR010994">
    <property type="entry name" value="RuvA_2-like"/>
</dbReference>
<dbReference type="Gene3D" id="1.10.150.280">
    <property type="entry name" value="AF1531-like domain"/>
    <property type="match status" value="1"/>
</dbReference>
<dbReference type="PANTHER" id="PTHR21180">
    <property type="entry name" value="ENDONUCLEASE/EXONUCLEASE/PHOSPHATASE FAMILY DOMAIN-CONTAINING PROTEIN 1"/>
    <property type="match status" value="1"/>
</dbReference>
<evidence type="ECO:0000256" key="1">
    <source>
        <dbReference type="SAM" id="MobiDB-lite"/>
    </source>
</evidence>
<dbReference type="Proteomes" id="UP000062833">
    <property type="component" value="Chromosome"/>
</dbReference>
<dbReference type="PATRIC" id="fig|656366.3.peg.1582"/>
<dbReference type="GO" id="GO:0015627">
    <property type="term" value="C:type II protein secretion system complex"/>
    <property type="evidence" value="ECO:0007669"/>
    <property type="project" value="TreeGrafter"/>
</dbReference>
<dbReference type="InterPro" id="IPR019554">
    <property type="entry name" value="Soluble_ligand-bd"/>
</dbReference>